<name>A0A4R3LJF1_9BURK</name>
<proteinExistence type="predicted"/>
<reference evidence="2 4" key="1">
    <citation type="submission" date="2019-03" db="EMBL/GenBank/DDBJ databases">
        <title>Genomic Encyclopedia of Type Strains, Phase IV (KMG-IV): sequencing the most valuable type-strain genomes for metagenomic binning, comparative biology and taxonomic classification.</title>
        <authorList>
            <person name="Goeker M."/>
        </authorList>
    </citation>
    <scope>NUCLEOTIDE SEQUENCE [LARGE SCALE GENOMIC DNA]</scope>
    <source>
        <strain evidence="2 4">DSM 12034</strain>
    </source>
</reference>
<protein>
    <submittedName>
        <fullName evidence="3">DnaA regulatory inactivator Hda</fullName>
    </submittedName>
    <submittedName>
        <fullName evidence="2">Regulatory inactivation of DnaA Hda protein</fullName>
    </submittedName>
</protein>
<keyword evidence="5" id="KW-1185">Reference proteome</keyword>
<dbReference type="EMBL" id="VJNC01000012">
    <property type="protein sequence ID" value="TSE20643.1"/>
    <property type="molecule type" value="Genomic_DNA"/>
</dbReference>
<sequence length="235" mass="26037">MRQLTLDLGLAPLPTLHAFVPEGNEEAVALLRQWLQQRPAVPLYLWGPPASGKTHLLRAAVQALAEQGECAGWLDARGAQPQPFDERWAAIVLDDVHRYDPLRQAAAFNWFVHAQAPDRGAPRPVLAAGDVPPAQLPLRADLRSRLAWGQVQGLRPLSEAACRAVLQQAAQARGFTLPPEVLDYVLTRWARDLGSLMDLLQRLDAYALRTQRAVTVPLLRAMLADDAHEREDTPR</sequence>
<accession>A0A4R3LJF1</accession>
<organism evidence="2 4">
    <name type="scientific">Tepidimonas ignava</name>
    <dbReference type="NCBI Taxonomy" id="114249"/>
    <lineage>
        <taxon>Bacteria</taxon>
        <taxon>Pseudomonadati</taxon>
        <taxon>Pseudomonadota</taxon>
        <taxon>Betaproteobacteria</taxon>
        <taxon>Burkholderiales</taxon>
        <taxon>Tepidimonas</taxon>
    </lineage>
</organism>
<dbReference type="EMBL" id="SMAH01000004">
    <property type="protein sequence ID" value="TCS98644.1"/>
    <property type="molecule type" value="Genomic_DNA"/>
</dbReference>
<dbReference type="AlphaFoldDB" id="A0A4R3LJF1"/>
<dbReference type="GO" id="GO:0006270">
    <property type="term" value="P:DNA replication initiation"/>
    <property type="evidence" value="ECO:0007669"/>
    <property type="project" value="TreeGrafter"/>
</dbReference>
<evidence type="ECO:0000313" key="3">
    <source>
        <dbReference type="EMBL" id="TSE20643.1"/>
    </source>
</evidence>
<dbReference type="InterPro" id="IPR055199">
    <property type="entry name" value="Hda_lid"/>
</dbReference>
<dbReference type="Proteomes" id="UP000295536">
    <property type="component" value="Unassembled WGS sequence"/>
</dbReference>
<evidence type="ECO:0000259" key="1">
    <source>
        <dbReference type="Pfam" id="PF22688"/>
    </source>
</evidence>
<dbReference type="RefSeq" id="WP_132961977.1">
    <property type="nucleotide sequence ID" value="NZ_DAIPFN010000016.1"/>
</dbReference>
<dbReference type="GO" id="GO:0003688">
    <property type="term" value="F:DNA replication origin binding"/>
    <property type="evidence" value="ECO:0007669"/>
    <property type="project" value="TreeGrafter"/>
</dbReference>
<evidence type="ECO:0000313" key="2">
    <source>
        <dbReference type="EMBL" id="TCS98644.1"/>
    </source>
</evidence>
<dbReference type="CDD" id="cd00009">
    <property type="entry name" value="AAA"/>
    <property type="match status" value="1"/>
</dbReference>
<dbReference type="InterPro" id="IPR017788">
    <property type="entry name" value="Hda"/>
</dbReference>
<evidence type="ECO:0000313" key="5">
    <source>
        <dbReference type="Proteomes" id="UP000315577"/>
    </source>
</evidence>
<dbReference type="SUPFAM" id="SSF52540">
    <property type="entry name" value="P-loop containing nucleoside triphosphate hydrolases"/>
    <property type="match status" value="1"/>
</dbReference>
<comment type="caution">
    <text evidence="2">The sequence shown here is derived from an EMBL/GenBank/DDBJ whole genome shotgun (WGS) entry which is preliminary data.</text>
</comment>
<dbReference type="Pfam" id="PF22688">
    <property type="entry name" value="Hda_lid"/>
    <property type="match status" value="1"/>
</dbReference>
<evidence type="ECO:0000313" key="4">
    <source>
        <dbReference type="Proteomes" id="UP000295536"/>
    </source>
</evidence>
<dbReference type="GO" id="GO:0005886">
    <property type="term" value="C:plasma membrane"/>
    <property type="evidence" value="ECO:0007669"/>
    <property type="project" value="TreeGrafter"/>
</dbReference>
<feature type="domain" description="Hda lid" evidence="1">
    <location>
        <begin position="163"/>
        <end position="223"/>
    </location>
</feature>
<reference evidence="3 5" key="2">
    <citation type="submission" date="2019-07" db="EMBL/GenBank/DDBJ databases">
        <title>Tepidimonas ignava SPS-1037 draft genome.</title>
        <authorList>
            <person name="Da Costa M.S."/>
            <person name="Froufe H.J.C."/>
            <person name="Egas C."/>
            <person name="Albuquerque L."/>
        </authorList>
    </citation>
    <scope>NUCLEOTIDE SEQUENCE [LARGE SCALE GENOMIC DNA]</scope>
    <source>
        <strain evidence="3 5">SPS-1037</strain>
    </source>
</reference>
<dbReference type="PANTHER" id="PTHR30050:SF5">
    <property type="entry name" value="DNAA REGULATORY INACTIVATOR HDA"/>
    <property type="match status" value="1"/>
</dbReference>
<gene>
    <name evidence="3" type="primary">hda</name>
    <name evidence="2" type="ORF">EDC36_10466</name>
    <name evidence="3" type="ORF">Tigna_01836</name>
</gene>
<dbReference type="NCBIfam" id="TIGR03420">
    <property type="entry name" value="DnaA_homol_Hda"/>
    <property type="match status" value="1"/>
</dbReference>
<dbReference type="Gene3D" id="3.40.50.300">
    <property type="entry name" value="P-loop containing nucleotide triphosphate hydrolases"/>
    <property type="match status" value="1"/>
</dbReference>
<dbReference type="GO" id="GO:0032297">
    <property type="term" value="P:negative regulation of DNA-templated DNA replication initiation"/>
    <property type="evidence" value="ECO:0007669"/>
    <property type="project" value="InterPro"/>
</dbReference>
<dbReference type="InterPro" id="IPR027417">
    <property type="entry name" value="P-loop_NTPase"/>
</dbReference>
<dbReference type="OrthoDB" id="9784878at2"/>
<dbReference type="PANTHER" id="PTHR30050">
    <property type="entry name" value="CHROMOSOMAL REPLICATION INITIATOR PROTEIN DNAA"/>
    <property type="match status" value="1"/>
</dbReference>
<dbReference type="Gene3D" id="1.10.8.60">
    <property type="match status" value="1"/>
</dbReference>
<dbReference type="Proteomes" id="UP000315577">
    <property type="component" value="Unassembled WGS sequence"/>
</dbReference>